<evidence type="ECO:0000313" key="2">
    <source>
        <dbReference type="EMBL" id="MBO8446620.1"/>
    </source>
</evidence>
<evidence type="ECO:0000313" key="3">
    <source>
        <dbReference type="Proteomes" id="UP000823637"/>
    </source>
</evidence>
<dbReference type="AlphaFoldDB" id="A0A9D9EGT7"/>
<proteinExistence type="predicted"/>
<name>A0A9D9EGT7_9BACT</name>
<dbReference type="Pfam" id="PF14134">
    <property type="entry name" value="DUF4301"/>
    <property type="match status" value="2"/>
</dbReference>
<sequence>MKTLSDTDLQCIAAHGIDKQQAQKQQQIAINGVEEPDVLRTAALEDGITGLDKAAQDNYVKIWDTYLEKGNTVSHFIPASGKANRFFRDLYAFLNSDNPKPQTNFEKNFFRHLANFAFFEDLDNCCMEKTGDNVQSLILKGKFKLIVELLLTPKGLNYGALPSSMFKFHTDKPGSIFSVKRYLPKKLINYYSTFDEARTPIQECMIECAMVSGIKNGSVKVFFTVSEESQKIIRDFIHEFRYPVEKKFKISMPVSLPCQEHSSDAVVFNADGSLYKDPDGNPVFQPGGHGTLLNEFSSVGTDIVFIKNIDNVELDSEKKLCAHYKKVLAGYLLATQKTIARYLRLLDKCTDEIPNDKLIEIINFVENTLNVKNDNVLSLQKEELVKYLHGKLNRPIRVCGMVRNEYEQGGMPCWVKNNDGTTSLQIVEYYQINNNPDIVKMFKMSTHFNPVDLVCYISDYKGKKFDLKKHADENAYIVYAKNIDGHDIKFVEQPGLWNGGMNDWNTLFVDVPIKTFNPVKSINDLLRYEHQK</sequence>
<protein>
    <submittedName>
        <fullName evidence="2">DUF4301 family protein</fullName>
    </submittedName>
</protein>
<dbReference type="InterPro" id="IPR025393">
    <property type="entry name" value="DUF4301"/>
</dbReference>
<dbReference type="EMBL" id="JADIMR010000036">
    <property type="protein sequence ID" value="MBO8446620.1"/>
    <property type="molecule type" value="Genomic_DNA"/>
</dbReference>
<organism evidence="2 3">
    <name type="scientific">Candidatus Enterocola intestinipullorum</name>
    <dbReference type="NCBI Taxonomy" id="2840783"/>
    <lineage>
        <taxon>Bacteria</taxon>
        <taxon>Pseudomonadati</taxon>
        <taxon>Bacteroidota</taxon>
        <taxon>Bacteroidia</taxon>
        <taxon>Bacteroidales</taxon>
        <taxon>Candidatus Enterocola</taxon>
    </lineage>
</organism>
<reference evidence="2" key="1">
    <citation type="submission" date="2020-10" db="EMBL/GenBank/DDBJ databases">
        <authorList>
            <person name="Gilroy R."/>
        </authorList>
    </citation>
    <scope>NUCLEOTIDE SEQUENCE</scope>
    <source>
        <strain evidence="2">D3-1215</strain>
    </source>
</reference>
<feature type="domain" description="DUF4301" evidence="1">
    <location>
        <begin position="6"/>
        <end position="172"/>
    </location>
</feature>
<accession>A0A9D9EGT7</accession>
<reference evidence="2" key="2">
    <citation type="journal article" date="2021" name="PeerJ">
        <title>Extensive microbial diversity within the chicken gut microbiome revealed by metagenomics and culture.</title>
        <authorList>
            <person name="Gilroy R."/>
            <person name="Ravi A."/>
            <person name="Getino M."/>
            <person name="Pursley I."/>
            <person name="Horton D.L."/>
            <person name="Alikhan N.F."/>
            <person name="Baker D."/>
            <person name="Gharbi K."/>
            <person name="Hall N."/>
            <person name="Watson M."/>
            <person name="Adriaenssens E.M."/>
            <person name="Foster-Nyarko E."/>
            <person name="Jarju S."/>
            <person name="Secka A."/>
            <person name="Antonio M."/>
            <person name="Oren A."/>
            <person name="Chaudhuri R.R."/>
            <person name="La Ragione R."/>
            <person name="Hildebrand F."/>
            <person name="Pallen M.J."/>
        </authorList>
    </citation>
    <scope>NUCLEOTIDE SEQUENCE</scope>
    <source>
        <strain evidence="2">D3-1215</strain>
    </source>
</reference>
<comment type="caution">
    <text evidence="2">The sequence shown here is derived from an EMBL/GenBank/DDBJ whole genome shotgun (WGS) entry which is preliminary data.</text>
</comment>
<feature type="domain" description="DUF4301" evidence="1">
    <location>
        <begin position="183"/>
        <end position="531"/>
    </location>
</feature>
<dbReference type="Proteomes" id="UP000823637">
    <property type="component" value="Unassembled WGS sequence"/>
</dbReference>
<evidence type="ECO:0000259" key="1">
    <source>
        <dbReference type="Pfam" id="PF14134"/>
    </source>
</evidence>
<dbReference type="InterPro" id="IPR029044">
    <property type="entry name" value="Nucleotide-diphossugar_trans"/>
</dbReference>
<dbReference type="SUPFAM" id="SSF53448">
    <property type="entry name" value="Nucleotide-diphospho-sugar transferases"/>
    <property type="match status" value="1"/>
</dbReference>
<gene>
    <name evidence="2" type="ORF">IAC32_02605</name>
</gene>